<evidence type="ECO:0000256" key="1">
    <source>
        <dbReference type="ARBA" id="ARBA00000085"/>
    </source>
</evidence>
<dbReference type="EMBL" id="CP029352">
    <property type="protein sequence ID" value="AWK84931.1"/>
    <property type="molecule type" value="Genomic_DNA"/>
</dbReference>
<sequence>MARTIRFAQLFALSALFAIAYHLGALASVRIARIPEANWTVIWLSSGIGLLCVRAIGSAGLAAIGAAALATSTVYYAVRLGLPWPQAPVAILSTAALDLLQVWMAAQADRRLGHWPVDGRIEGTYGRMVTYLLRVCLLPPLVTCTLLVVKDPLLGIGSLSPDGSVTGMLMKIFIVVTGNALGLFLLGPLAALWDRRQALRAAGPELLVMLALVPLPVLLSTLAIPHVAILAFAVALMVAVRHGLAGSVLAVLVLTLTTVATVAAKAGPFPVDQAGMTMFGFALVIVVLGVTFHFVGLAVDTLAHQQANLERLVAARTQALERKSAELAALADRKTAFLAWLSHEVRTPLNAILGMVRLMRRDGPGPDHQRRLGIAETAGRHLVRLLDDVLELSRLEAEAVTLAPEPADARALIGEVATILQPEAEAKGLRLAVVVSPTLRPAYRLDPLRLRQLLFNLIANAIKFTDAGMIIVRLGTEDTPDGTRLVLEVEDTGPGVPESARDSIFDAYDRAGAGDSRSDGTGLGLAIVRQIVERMGGRSG</sequence>
<dbReference type="CDD" id="cd00082">
    <property type="entry name" value="HisKA"/>
    <property type="match status" value="1"/>
</dbReference>
<dbReference type="InterPro" id="IPR003594">
    <property type="entry name" value="HATPase_dom"/>
</dbReference>
<keyword evidence="6" id="KW-1133">Transmembrane helix</keyword>
<dbReference type="InterPro" id="IPR036890">
    <property type="entry name" value="HATPase_C_sf"/>
</dbReference>
<dbReference type="GO" id="GO:0000155">
    <property type="term" value="F:phosphorelay sensor kinase activity"/>
    <property type="evidence" value="ECO:0007669"/>
    <property type="project" value="InterPro"/>
</dbReference>
<accession>A0A2S2CKB5</accession>
<keyword evidence="4" id="KW-0808">Transferase</keyword>
<dbReference type="EC" id="2.7.13.3" evidence="2"/>
<evidence type="ECO:0000256" key="2">
    <source>
        <dbReference type="ARBA" id="ARBA00012438"/>
    </source>
</evidence>
<keyword evidence="6" id="KW-0472">Membrane</keyword>
<feature type="transmembrane region" description="Helical" evidence="6">
    <location>
        <begin position="169"/>
        <end position="193"/>
    </location>
</feature>
<keyword evidence="5" id="KW-0418">Kinase</keyword>
<feature type="transmembrane region" description="Helical" evidence="6">
    <location>
        <begin position="37"/>
        <end position="53"/>
    </location>
</feature>
<feature type="transmembrane region" description="Helical" evidence="6">
    <location>
        <begin position="205"/>
        <end position="238"/>
    </location>
</feature>
<evidence type="ECO:0000256" key="4">
    <source>
        <dbReference type="ARBA" id="ARBA00022679"/>
    </source>
</evidence>
<protein>
    <recommendedName>
        <fullName evidence="2">histidine kinase</fullName>
        <ecNumber evidence="2">2.7.13.3</ecNumber>
    </recommendedName>
</protein>
<dbReference type="InterPro" id="IPR036097">
    <property type="entry name" value="HisK_dim/P_sf"/>
</dbReference>
<evidence type="ECO:0000256" key="6">
    <source>
        <dbReference type="SAM" id="Phobius"/>
    </source>
</evidence>
<evidence type="ECO:0000313" key="9">
    <source>
        <dbReference type="Proteomes" id="UP000245629"/>
    </source>
</evidence>
<dbReference type="Gene3D" id="1.10.287.130">
    <property type="match status" value="1"/>
</dbReference>
<keyword evidence="9" id="KW-1185">Reference proteome</keyword>
<feature type="domain" description="Histidine kinase" evidence="7">
    <location>
        <begin position="340"/>
        <end position="540"/>
    </location>
</feature>
<dbReference type="InterPro" id="IPR005467">
    <property type="entry name" value="His_kinase_dom"/>
</dbReference>
<dbReference type="InterPro" id="IPR003661">
    <property type="entry name" value="HisK_dim/P_dom"/>
</dbReference>
<dbReference type="Pfam" id="PF02518">
    <property type="entry name" value="HATPase_c"/>
    <property type="match status" value="1"/>
</dbReference>
<dbReference type="OrthoDB" id="9801651at2"/>
<comment type="catalytic activity">
    <reaction evidence="1">
        <text>ATP + protein L-histidine = ADP + protein N-phospho-L-histidine.</text>
        <dbReference type="EC" id="2.7.13.3"/>
    </reaction>
</comment>
<dbReference type="AlphaFoldDB" id="A0A2S2CKB5"/>
<dbReference type="GO" id="GO:0009927">
    <property type="term" value="F:histidine phosphotransfer kinase activity"/>
    <property type="evidence" value="ECO:0007669"/>
    <property type="project" value="TreeGrafter"/>
</dbReference>
<dbReference type="Proteomes" id="UP000245629">
    <property type="component" value="Chromosome 1"/>
</dbReference>
<feature type="transmembrane region" description="Helical" evidence="6">
    <location>
        <begin position="276"/>
        <end position="299"/>
    </location>
</feature>
<dbReference type="SMART" id="SM00388">
    <property type="entry name" value="HisKA"/>
    <property type="match status" value="1"/>
</dbReference>
<evidence type="ECO:0000259" key="7">
    <source>
        <dbReference type="PROSITE" id="PS50109"/>
    </source>
</evidence>
<dbReference type="SUPFAM" id="SSF55874">
    <property type="entry name" value="ATPase domain of HSP90 chaperone/DNA topoisomerase II/histidine kinase"/>
    <property type="match status" value="1"/>
</dbReference>
<proteinExistence type="predicted"/>
<dbReference type="RefSeq" id="WP_109323712.1">
    <property type="nucleotide sequence ID" value="NZ_CP029352.1"/>
</dbReference>
<dbReference type="SMART" id="SM00387">
    <property type="entry name" value="HATPase_c"/>
    <property type="match status" value="1"/>
</dbReference>
<dbReference type="SUPFAM" id="SSF47384">
    <property type="entry name" value="Homodimeric domain of signal transducing histidine kinase"/>
    <property type="match status" value="1"/>
</dbReference>
<gene>
    <name evidence="8" type="ORF">DEW08_00920</name>
</gene>
<evidence type="ECO:0000256" key="5">
    <source>
        <dbReference type="ARBA" id="ARBA00022777"/>
    </source>
</evidence>
<dbReference type="Pfam" id="PF00512">
    <property type="entry name" value="HisKA"/>
    <property type="match status" value="1"/>
</dbReference>
<dbReference type="GO" id="GO:0005886">
    <property type="term" value="C:plasma membrane"/>
    <property type="evidence" value="ECO:0007669"/>
    <property type="project" value="TreeGrafter"/>
</dbReference>
<dbReference type="KEGG" id="azz:DEW08_00920"/>
<dbReference type="Gene3D" id="3.30.565.10">
    <property type="entry name" value="Histidine kinase-like ATPase, C-terminal domain"/>
    <property type="match status" value="1"/>
</dbReference>
<evidence type="ECO:0000313" key="8">
    <source>
        <dbReference type="EMBL" id="AWK84931.1"/>
    </source>
</evidence>
<feature type="transmembrane region" description="Helical" evidence="6">
    <location>
        <begin position="129"/>
        <end position="149"/>
    </location>
</feature>
<reference evidence="9" key="1">
    <citation type="submission" date="2018-05" db="EMBL/GenBank/DDBJ databases">
        <title>Azospirillum thermophila sp. nov., a novel isolated from hot spring.</title>
        <authorList>
            <person name="Zhao Z."/>
        </authorList>
    </citation>
    <scope>NUCLEOTIDE SEQUENCE [LARGE SCALE GENOMIC DNA]</scope>
    <source>
        <strain evidence="9">CFH 70021</strain>
    </source>
</reference>
<name>A0A2S2CKB5_9PROT</name>
<organism evidence="8 9">
    <name type="scientific">Azospirillum thermophilum</name>
    <dbReference type="NCBI Taxonomy" id="2202148"/>
    <lineage>
        <taxon>Bacteria</taxon>
        <taxon>Pseudomonadati</taxon>
        <taxon>Pseudomonadota</taxon>
        <taxon>Alphaproteobacteria</taxon>
        <taxon>Rhodospirillales</taxon>
        <taxon>Azospirillaceae</taxon>
        <taxon>Azospirillum</taxon>
    </lineage>
</organism>
<keyword evidence="3" id="KW-0597">Phosphoprotein</keyword>
<dbReference type="InterPro" id="IPR004358">
    <property type="entry name" value="Sig_transdc_His_kin-like_C"/>
</dbReference>
<dbReference type="PRINTS" id="PR00344">
    <property type="entry name" value="BCTRLSENSOR"/>
</dbReference>
<feature type="transmembrane region" description="Helical" evidence="6">
    <location>
        <begin position="244"/>
        <end position="264"/>
    </location>
</feature>
<keyword evidence="6" id="KW-0812">Transmembrane</keyword>
<evidence type="ECO:0000256" key="3">
    <source>
        <dbReference type="ARBA" id="ARBA00022553"/>
    </source>
</evidence>
<dbReference type="PROSITE" id="PS50109">
    <property type="entry name" value="HIS_KIN"/>
    <property type="match status" value="1"/>
</dbReference>
<dbReference type="PANTHER" id="PTHR43047:SF72">
    <property type="entry name" value="OSMOSENSING HISTIDINE PROTEIN KINASE SLN1"/>
    <property type="match status" value="1"/>
</dbReference>
<dbReference type="PANTHER" id="PTHR43047">
    <property type="entry name" value="TWO-COMPONENT HISTIDINE PROTEIN KINASE"/>
    <property type="match status" value="1"/>
</dbReference>